<evidence type="ECO:0000256" key="5">
    <source>
        <dbReference type="ARBA" id="ARBA00023242"/>
    </source>
</evidence>
<feature type="compositionally biased region" description="Gly residues" evidence="6">
    <location>
        <begin position="219"/>
        <end position="230"/>
    </location>
</feature>
<dbReference type="InterPro" id="IPR036638">
    <property type="entry name" value="HLH_DNA-bd_sf"/>
</dbReference>
<dbReference type="SMART" id="SM00353">
    <property type="entry name" value="HLH"/>
    <property type="match status" value="1"/>
</dbReference>
<keyword evidence="4" id="KW-0804">Transcription</keyword>
<dbReference type="PANTHER" id="PTHR16223:SF335">
    <property type="entry name" value="TRANSCRIPTION FACTOR BHLH113"/>
    <property type="match status" value="1"/>
</dbReference>
<proteinExistence type="predicted"/>
<evidence type="ECO:0000256" key="6">
    <source>
        <dbReference type="SAM" id="MobiDB-lite"/>
    </source>
</evidence>
<dbReference type="GO" id="GO:0005634">
    <property type="term" value="C:nucleus"/>
    <property type="evidence" value="ECO:0007669"/>
    <property type="project" value="UniProtKB-SubCell"/>
</dbReference>
<dbReference type="CDD" id="cd11393">
    <property type="entry name" value="bHLH_AtbHLH_like"/>
    <property type="match status" value="1"/>
</dbReference>
<feature type="region of interest" description="Disordered" evidence="6">
    <location>
        <begin position="76"/>
        <end position="122"/>
    </location>
</feature>
<feature type="compositionally biased region" description="Low complexity" evidence="6">
    <location>
        <begin position="84"/>
        <end position="110"/>
    </location>
</feature>
<keyword evidence="5" id="KW-0539">Nucleus</keyword>
<comment type="caution">
    <text evidence="8">The sequence shown here is derived from an EMBL/GenBank/DDBJ whole genome shotgun (WGS) entry which is preliminary data.</text>
</comment>
<dbReference type="InParanoid" id="A0A2P5EYK7"/>
<keyword evidence="2" id="KW-0805">Transcription regulation</keyword>
<dbReference type="InterPro" id="IPR045843">
    <property type="entry name" value="IND-like"/>
</dbReference>
<accession>A0A2P5EYK7</accession>
<dbReference type="PROSITE" id="PS50888">
    <property type="entry name" value="BHLH"/>
    <property type="match status" value="1"/>
</dbReference>
<dbReference type="OrthoDB" id="1075457at2759"/>
<dbReference type="GO" id="GO:0046983">
    <property type="term" value="F:protein dimerization activity"/>
    <property type="evidence" value="ECO:0007669"/>
    <property type="project" value="InterPro"/>
</dbReference>
<dbReference type="AlphaFoldDB" id="A0A2P5EYK7"/>
<dbReference type="STRING" id="63057.A0A2P5EYK7"/>
<feature type="region of interest" description="Disordered" evidence="6">
    <location>
        <begin position="211"/>
        <end position="233"/>
    </location>
</feature>
<evidence type="ECO:0000256" key="4">
    <source>
        <dbReference type="ARBA" id="ARBA00023163"/>
    </source>
</evidence>
<evidence type="ECO:0000313" key="8">
    <source>
        <dbReference type="EMBL" id="PON90627.1"/>
    </source>
</evidence>
<name>A0A2P5EYK7_TREOI</name>
<keyword evidence="9" id="KW-1185">Reference proteome</keyword>
<dbReference type="EMBL" id="JXTC01000082">
    <property type="protein sequence ID" value="PON90627.1"/>
    <property type="molecule type" value="Genomic_DNA"/>
</dbReference>
<evidence type="ECO:0000313" key="9">
    <source>
        <dbReference type="Proteomes" id="UP000237000"/>
    </source>
</evidence>
<dbReference type="GO" id="GO:0000981">
    <property type="term" value="F:DNA-binding transcription factor activity, RNA polymerase II-specific"/>
    <property type="evidence" value="ECO:0007669"/>
    <property type="project" value="TreeGrafter"/>
</dbReference>
<dbReference type="SUPFAM" id="SSF47459">
    <property type="entry name" value="HLH, helix-loop-helix DNA-binding domain"/>
    <property type="match status" value="1"/>
</dbReference>
<dbReference type="Gene3D" id="4.10.280.10">
    <property type="entry name" value="Helix-loop-helix DNA-binding domain"/>
    <property type="match status" value="1"/>
</dbReference>
<dbReference type="Proteomes" id="UP000237000">
    <property type="component" value="Unassembled WGS sequence"/>
</dbReference>
<dbReference type="PANTHER" id="PTHR16223">
    <property type="entry name" value="TRANSCRIPTION FACTOR BHLH83-RELATED"/>
    <property type="match status" value="1"/>
</dbReference>
<reference evidence="9" key="1">
    <citation type="submission" date="2016-06" db="EMBL/GenBank/DDBJ databases">
        <title>Parallel loss of symbiosis genes in relatives of nitrogen-fixing non-legume Parasponia.</title>
        <authorList>
            <person name="Van Velzen R."/>
            <person name="Holmer R."/>
            <person name="Bu F."/>
            <person name="Rutten L."/>
            <person name="Van Zeijl A."/>
            <person name="Liu W."/>
            <person name="Santuari L."/>
            <person name="Cao Q."/>
            <person name="Sharma T."/>
            <person name="Shen D."/>
            <person name="Roswanjaya Y."/>
            <person name="Wardhani T."/>
            <person name="Kalhor M.S."/>
            <person name="Jansen J."/>
            <person name="Van den Hoogen J."/>
            <person name="Gungor B."/>
            <person name="Hartog M."/>
            <person name="Hontelez J."/>
            <person name="Verver J."/>
            <person name="Yang W.-C."/>
            <person name="Schijlen E."/>
            <person name="Repin R."/>
            <person name="Schilthuizen M."/>
            <person name="Schranz E."/>
            <person name="Heidstra R."/>
            <person name="Miyata K."/>
            <person name="Fedorova E."/>
            <person name="Kohlen W."/>
            <person name="Bisseling T."/>
            <person name="Smit S."/>
            <person name="Geurts R."/>
        </authorList>
    </citation>
    <scope>NUCLEOTIDE SEQUENCE [LARGE SCALE GENOMIC DNA]</scope>
    <source>
        <strain evidence="9">cv. RG33-2</strain>
    </source>
</reference>
<sequence length="275" mass="29643">MAKNERLDCDNLAVTGGTSFSQLLFADDDVLGLDVNQIFRCNNINNNNNNNESLFSAEKTPRMLCFEKFPNRGERAFSESTQKSGVTCSDSSSSASSSNNTSVSTMSKSNINRNGSDQESVQCTSTVTTTTCTVPNRRTSSKKIKTENPTTNVPAKRKEKLGERITALQHLVSPFGKTDTASVLHEAMGYIRFLQEQVQVLCSPYLQRLPSSLPDKEGGGGGENGVVGGEGRSKDLRSRGLCLIPVECTVHVANTNGADLWSPAMASNVSSSTKQ</sequence>
<dbReference type="InterPro" id="IPR011598">
    <property type="entry name" value="bHLH_dom"/>
</dbReference>
<evidence type="ECO:0000259" key="7">
    <source>
        <dbReference type="PROSITE" id="PS50888"/>
    </source>
</evidence>
<gene>
    <name evidence="8" type="ORF">TorRG33x02_136820</name>
</gene>
<dbReference type="InterPro" id="IPR045239">
    <property type="entry name" value="bHLH95_bHLH"/>
</dbReference>
<evidence type="ECO:0000256" key="2">
    <source>
        <dbReference type="ARBA" id="ARBA00023015"/>
    </source>
</evidence>
<organism evidence="8 9">
    <name type="scientific">Trema orientale</name>
    <name type="common">Charcoal tree</name>
    <name type="synonym">Celtis orientalis</name>
    <dbReference type="NCBI Taxonomy" id="63057"/>
    <lineage>
        <taxon>Eukaryota</taxon>
        <taxon>Viridiplantae</taxon>
        <taxon>Streptophyta</taxon>
        <taxon>Embryophyta</taxon>
        <taxon>Tracheophyta</taxon>
        <taxon>Spermatophyta</taxon>
        <taxon>Magnoliopsida</taxon>
        <taxon>eudicotyledons</taxon>
        <taxon>Gunneridae</taxon>
        <taxon>Pentapetalae</taxon>
        <taxon>rosids</taxon>
        <taxon>fabids</taxon>
        <taxon>Rosales</taxon>
        <taxon>Cannabaceae</taxon>
        <taxon>Trema</taxon>
    </lineage>
</organism>
<evidence type="ECO:0000256" key="1">
    <source>
        <dbReference type="ARBA" id="ARBA00004123"/>
    </source>
</evidence>
<evidence type="ECO:0000256" key="3">
    <source>
        <dbReference type="ARBA" id="ARBA00023125"/>
    </source>
</evidence>
<dbReference type="GO" id="GO:0000978">
    <property type="term" value="F:RNA polymerase II cis-regulatory region sequence-specific DNA binding"/>
    <property type="evidence" value="ECO:0007669"/>
    <property type="project" value="TreeGrafter"/>
</dbReference>
<protein>
    <submittedName>
        <fullName evidence="8">Myc-type, basic helix-loop-helix (BHLH) domain containing protein</fullName>
    </submittedName>
</protein>
<keyword evidence="3" id="KW-0238">DNA-binding</keyword>
<comment type="subcellular location">
    <subcellularLocation>
        <location evidence="1">Nucleus</location>
    </subcellularLocation>
</comment>
<dbReference type="FunCoup" id="A0A2P5EYK7">
    <property type="interactions" value="33"/>
</dbReference>
<feature type="domain" description="BHLH" evidence="7">
    <location>
        <begin position="145"/>
        <end position="194"/>
    </location>
</feature>